<comment type="caution">
    <text evidence="2">The sequence shown here is derived from an EMBL/GenBank/DDBJ whole genome shotgun (WGS) entry which is preliminary data.</text>
</comment>
<organism evidence="2 3">
    <name type="scientific">Hypsibius exemplaris</name>
    <name type="common">Freshwater tardigrade</name>
    <dbReference type="NCBI Taxonomy" id="2072580"/>
    <lineage>
        <taxon>Eukaryota</taxon>
        <taxon>Metazoa</taxon>
        <taxon>Ecdysozoa</taxon>
        <taxon>Tardigrada</taxon>
        <taxon>Eutardigrada</taxon>
        <taxon>Parachela</taxon>
        <taxon>Hypsibioidea</taxon>
        <taxon>Hypsibiidae</taxon>
        <taxon>Hypsibius</taxon>
    </lineage>
</organism>
<proteinExistence type="predicted"/>
<dbReference type="EMBL" id="MTYJ01000114">
    <property type="protein sequence ID" value="OQV13919.1"/>
    <property type="molecule type" value="Genomic_DNA"/>
</dbReference>
<dbReference type="Proteomes" id="UP000192578">
    <property type="component" value="Unassembled WGS sequence"/>
</dbReference>
<feature type="region of interest" description="Disordered" evidence="1">
    <location>
        <begin position="1"/>
        <end position="24"/>
    </location>
</feature>
<name>A0A1W0WFF2_HYPEX</name>
<dbReference type="AlphaFoldDB" id="A0A1W0WFF2"/>
<gene>
    <name evidence="2" type="ORF">BV898_11913</name>
</gene>
<sequence>MKRNVTKTDDIPSTARRLNTALSMESDEKVQKAVKMKMQAGNISGAVWMTSSEKAVAPCTTETRDILLRKHPRALVDANFPARLCPANRTVEPTRPEGL</sequence>
<evidence type="ECO:0000256" key="1">
    <source>
        <dbReference type="SAM" id="MobiDB-lite"/>
    </source>
</evidence>
<accession>A0A1W0WFF2</accession>
<dbReference type="OrthoDB" id="7485566at2759"/>
<keyword evidence="3" id="KW-1185">Reference proteome</keyword>
<reference evidence="3" key="1">
    <citation type="submission" date="2017-01" db="EMBL/GenBank/DDBJ databases">
        <title>Comparative genomics of anhydrobiosis in the tardigrade Hypsibius dujardini.</title>
        <authorList>
            <person name="Yoshida Y."/>
            <person name="Koutsovoulos G."/>
            <person name="Laetsch D."/>
            <person name="Stevens L."/>
            <person name="Kumar S."/>
            <person name="Horikawa D."/>
            <person name="Ishino K."/>
            <person name="Komine S."/>
            <person name="Tomita M."/>
            <person name="Blaxter M."/>
            <person name="Arakawa K."/>
        </authorList>
    </citation>
    <scope>NUCLEOTIDE SEQUENCE [LARGE SCALE GENOMIC DNA]</scope>
    <source>
        <strain evidence="3">Z151</strain>
    </source>
</reference>
<feature type="compositionally biased region" description="Basic and acidic residues" evidence="1">
    <location>
        <begin position="1"/>
        <end position="10"/>
    </location>
</feature>
<protein>
    <submittedName>
        <fullName evidence="2">Uncharacterized protein</fullName>
    </submittedName>
</protein>
<evidence type="ECO:0000313" key="3">
    <source>
        <dbReference type="Proteomes" id="UP000192578"/>
    </source>
</evidence>
<evidence type="ECO:0000313" key="2">
    <source>
        <dbReference type="EMBL" id="OQV13919.1"/>
    </source>
</evidence>